<dbReference type="EMBL" id="CP119877">
    <property type="protein sequence ID" value="WFD33444.1"/>
    <property type="molecule type" value="Genomic_DNA"/>
</dbReference>
<dbReference type="GO" id="GO:0043625">
    <property type="term" value="C:delta DNA polymerase complex"/>
    <property type="evidence" value="ECO:0007669"/>
    <property type="project" value="InterPro"/>
</dbReference>
<organism evidence="6 7">
    <name type="scientific">Malassezia cuniculi</name>
    <dbReference type="NCBI Taxonomy" id="948313"/>
    <lineage>
        <taxon>Eukaryota</taxon>
        <taxon>Fungi</taxon>
        <taxon>Dikarya</taxon>
        <taxon>Basidiomycota</taxon>
        <taxon>Ustilaginomycotina</taxon>
        <taxon>Malasseziomycetes</taxon>
        <taxon>Malasseziales</taxon>
        <taxon>Malasseziaceae</taxon>
        <taxon>Malassezia</taxon>
    </lineage>
</organism>
<feature type="compositionally biased region" description="Low complexity" evidence="5">
    <location>
        <begin position="200"/>
        <end position="218"/>
    </location>
</feature>
<reference evidence="6" key="1">
    <citation type="submission" date="2023-03" db="EMBL/GenBank/DDBJ databases">
        <title>Mating type loci evolution in Malassezia.</title>
        <authorList>
            <person name="Coelho M.A."/>
        </authorList>
    </citation>
    <scope>NUCLEOTIDE SEQUENCE</scope>
    <source>
        <strain evidence="6">CBS 11721</strain>
    </source>
</reference>
<feature type="region of interest" description="Disordered" evidence="5">
    <location>
        <begin position="106"/>
        <end position="218"/>
    </location>
</feature>
<keyword evidence="4" id="KW-0539">Nucleus</keyword>
<dbReference type="PANTHER" id="PTHR17598:SF13">
    <property type="entry name" value="DNA POLYMERASE DELTA SUBUNIT 3"/>
    <property type="match status" value="1"/>
</dbReference>
<dbReference type="InterPro" id="IPR041913">
    <property type="entry name" value="POLD3_sf"/>
</dbReference>
<evidence type="ECO:0000256" key="2">
    <source>
        <dbReference type="ARBA" id="ARBA00017589"/>
    </source>
</evidence>
<dbReference type="Proteomes" id="UP001219933">
    <property type="component" value="Chromosome 1"/>
</dbReference>
<evidence type="ECO:0000256" key="5">
    <source>
        <dbReference type="SAM" id="MobiDB-lite"/>
    </source>
</evidence>
<evidence type="ECO:0000256" key="4">
    <source>
        <dbReference type="ARBA" id="ARBA00023242"/>
    </source>
</evidence>
<sequence length="218" mass="22807">MAHDAHTFLLARAHDRLAVTYALLAGRTGISAKEAQAALVRFASGRDDVHLVYAVVTKGPSGTRVALTAADALDGASDHYAYALQPVAQPDAALLAAAGREVLCDGSIPRPSGDGAGQQQAAHNNSRDGAPRKKRKVIRRERVKNEKGYTVTRDVEVYESCSDEDETKPAPAQAGTKPAAAATDAAAQPARAPARPPAAPKTSKAPKQSSLSSFFSKK</sequence>
<feature type="compositionally biased region" description="Basic residues" evidence="5">
    <location>
        <begin position="132"/>
        <end position="142"/>
    </location>
</feature>
<dbReference type="PANTHER" id="PTHR17598">
    <property type="entry name" value="DNA POLYMERASE DELTA SUBUNIT 3"/>
    <property type="match status" value="1"/>
</dbReference>
<comment type="subcellular location">
    <subcellularLocation>
        <location evidence="1">Nucleus</location>
    </subcellularLocation>
</comment>
<evidence type="ECO:0000313" key="7">
    <source>
        <dbReference type="Proteomes" id="UP001219933"/>
    </source>
</evidence>
<dbReference type="AlphaFoldDB" id="A0AAF0ER81"/>
<protein>
    <recommendedName>
        <fullName evidence="2">DNA polymerase delta subunit 3</fullName>
    </recommendedName>
</protein>
<accession>A0AAF0ER81</accession>
<keyword evidence="7" id="KW-1185">Reference proteome</keyword>
<gene>
    <name evidence="6" type="ORF">MCUN1_000257</name>
</gene>
<evidence type="ECO:0000256" key="1">
    <source>
        <dbReference type="ARBA" id="ARBA00004123"/>
    </source>
</evidence>
<evidence type="ECO:0000256" key="3">
    <source>
        <dbReference type="ARBA" id="ARBA00022705"/>
    </source>
</evidence>
<dbReference type="Gene3D" id="3.90.1030.20">
    <property type="entry name" value="DNA polymerase delta, p66 (Cdc27) subunit, wHTH domain"/>
    <property type="match status" value="1"/>
</dbReference>
<proteinExistence type="predicted"/>
<dbReference type="InterPro" id="IPR019038">
    <property type="entry name" value="POLD3"/>
</dbReference>
<dbReference type="GO" id="GO:0006271">
    <property type="term" value="P:DNA strand elongation involved in DNA replication"/>
    <property type="evidence" value="ECO:0007669"/>
    <property type="project" value="TreeGrafter"/>
</dbReference>
<dbReference type="GO" id="GO:1904161">
    <property type="term" value="P:DNA synthesis involved in UV-damage excision repair"/>
    <property type="evidence" value="ECO:0007669"/>
    <property type="project" value="TreeGrafter"/>
</dbReference>
<dbReference type="Pfam" id="PF09507">
    <property type="entry name" value="CDC27"/>
    <property type="match status" value="1"/>
</dbReference>
<dbReference type="GO" id="GO:0003887">
    <property type="term" value="F:DNA-directed DNA polymerase activity"/>
    <property type="evidence" value="ECO:0007669"/>
    <property type="project" value="TreeGrafter"/>
</dbReference>
<keyword evidence="3" id="KW-0235">DNA replication</keyword>
<name>A0AAF0ER81_9BASI</name>
<feature type="compositionally biased region" description="Low complexity" evidence="5">
    <location>
        <begin position="169"/>
        <end position="193"/>
    </location>
</feature>
<evidence type="ECO:0000313" key="6">
    <source>
        <dbReference type="EMBL" id="WFD33444.1"/>
    </source>
</evidence>
<dbReference type="GO" id="GO:0006297">
    <property type="term" value="P:nucleotide-excision repair, DNA gap filling"/>
    <property type="evidence" value="ECO:0007669"/>
    <property type="project" value="TreeGrafter"/>
</dbReference>